<dbReference type="AlphaFoldDB" id="A0A0F9EKD1"/>
<comment type="caution">
    <text evidence="1">The sequence shown here is derived from an EMBL/GenBank/DDBJ whole genome shotgun (WGS) entry which is preliminary data.</text>
</comment>
<protein>
    <submittedName>
        <fullName evidence="1">Uncharacterized protein</fullName>
    </submittedName>
</protein>
<reference evidence="1" key="1">
    <citation type="journal article" date="2015" name="Nature">
        <title>Complex archaea that bridge the gap between prokaryotes and eukaryotes.</title>
        <authorList>
            <person name="Spang A."/>
            <person name="Saw J.H."/>
            <person name="Jorgensen S.L."/>
            <person name="Zaremba-Niedzwiedzka K."/>
            <person name="Martijn J."/>
            <person name="Lind A.E."/>
            <person name="van Eijk R."/>
            <person name="Schleper C."/>
            <person name="Guy L."/>
            <person name="Ettema T.J."/>
        </authorList>
    </citation>
    <scope>NUCLEOTIDE SEQUENCE</scope>
</reference>
<accession>A0A0F9EKD1</accession>
<sequence>MLFLLAAAFVSDPLMERESAPTAEADAKLANELPWPVAISSCLVVVPG</sequence>
<gene>
    <name evidence="1" type="ORF">LCGC14_2064420</name>
</gene>
<dbReference type="EMBL" id="LAZR01024636">
    <property type="protein sequence ID" value="KKL74484.1"/>
    <property type="molecule type" value="Genomic_DNA"/>
</dbReference>
<organism evidence="1">
    <name type="scientific">marine sediment metagenome</name>
    <dbReference type="NCBI Taxonomy" id="412755"/>
    <lineage>
        <taxon>unclassified sequences</taxon>
        <taxon>metagenomes</taxon>
        <taxon>ecological metagenomes</taxon>
    </lineage>
</organism>
<proteinExistence type="predicted"/>
<name>A0A0F9EKD1_9ZZZZ</name>
<evidence type="ECO:0000313" key="1">
    <source>
        <dbReference type="EMBL" id="KKL74484.1"/>
    </source>
</evidence>